<keyword evidence="2" id="KW-1185">Reference proteome</keyword>
<evidence type="ECO:0000313" key="1">
    <source>
        <dbReference type="EMBL" id="VEL19012.1"/>
    </source>
</evidence>
<accession>A0A448WSA6</accession>
<dbReference type="EMBL" id="CAAALY010039633">
    <property type="protein sequence ID" value="VEL19012.1"/>
    <property type="molecule type" value="Genomic_DNA"/>
</dbReference>
<name>A0A448WSA6_9PLAT</name>
<proteinExistence type="predicted"/>
<comment type="caution">
    <text evidence="1">The sequence shown here is derived from an EMBL/GenBank/DDBJ whole genome shotgun (WGS) entry which is preliminary data.</text>
</comment>
<dbReference type="AlphaFoldDB" id="A0A448WSA6"/>
<evidence type="ECO:0000313" key="2">
    <source>
        <dbReference type="Proteomes" id="UP000784294"/>
    </source>
</evidence>
<organism evidence="1 2">
    <name type="scientific">Protopolystoma xenopodis</name>
    <dbReference type="NCBI Taxonomy" id="117903"/>
    <lineage>
        <taxon>Eukaryota</taxon>
        <taxon>Metazoa</taxon>
        <taxon>Spiralia</taxon>
        <taxon>Lophotrochozoa</taxon>
        <taxon>Platyhelminthes</taxon>
        <taxon>Monogenea</taxon>
        <taxon>Polyopisthocotylea</taxon>
        <taxon>Polystomatidea</taxon>
        <taxon>Polystomatidae</taxon>
        <taxon>Protopolystoma</taxon>
    </lineage>
</organism>
<sequence>MDDILHAIDIVLSQAFFETPHPVDTMLLSHTGRRKSLLKLAALDTIASSLEDDSHIFLLHSTNTSISQTTSSTGHSISTPFFDQLQLGKWLYSALGRLLTLARTKVEEQTIRHLAVVCHDRFLALQLEQIDSASQLFVRHDNSGVIKIWS</sequence>
<reference evidence="1" key="1">
    <citation type="submission" date="2018-11" db="EMBL/GenBank/DDBJ databases">
        <authorList>
            <consortium name="Pathogen Informatics"/>
        </authorList>
    </citation>
    <scope>NUCLEOTIDE SEQUENCE</scope>
</reference>
<dbReference type="Proteomes" id="UP000784294">
    <property type="component" value="Unassembled WGS sequence"/>
</dbReference>
<protein>
    <submittedName>
        <fullName evidence="1">Uncharacterized protein</fullName>
    </submittedName>
</protein>
<gene>
    <name evidence="1" type="ORF">PXEA_LOCUS12452</name>
</gene>